<protein>
    <submittedName>
        <fullName evidence="3">Acid phosphatase</fullName>
    </submittedName>
</protein>
<evidence type="ECO:0000313" key="4">
    <source>
        <dbReference type="Proteomes" id="UP000054558"/>
    </source>
</evidence>
<dbReference type="OMA" id="ARKHNPW"/>
<dbReference type="STRING" id="105231.A0A1Y1IEU0"/>
<evidence type="ECO:0000256" key="1">
    <source>
        <dbReference type="ARBA" id="ARBA00022801"/>
    </source>
</evidence>
<dbReference type="PANTHER" id="PTHR31956:SF8">
    <property type="entry name" value="ACID PHOSPHATASE PHOA (AFU_ORTHOLOGUE AFUA_1G03570)"/>
    <property type="match status" value="1"/>
</dbReference>
<sequence length="334" mass="36443">MLRSEEVFAHGGTRLGRLVILRRRWLLWRHAFVLSLSLLAACRIRAGECTANGTQFDRFVVVILENADFEVAMADDYLASLAARPDARLLSDYHGLAHPSQPNYIGQIGGDTFGITDDDPHEIDATNLVDLLDGANITWKAYMEDYPGDCFNGSNAGGLPLFNGALSLYVRQHNPFVSFSNILGSASRCQKIVPGNELDSDISSKSVPQFVYFVPNQIHNGHTTGFGFNVFQATDWLQGWLDPKLNDSAFNNDRTVILVTFDESGVSGSGNHVYAALVGGLLGSPSNCSAKGDPLTCADGSYYTHYSVPKTIEDNWKLGSLGRNDQNASAFKLP</sequence>
<dbReference type="PANTHER" id="PTHR31956">
    <property type="entry name" value="NON-SPECIFIC PHOSPHOLIPASE C4-RELATED"/>
    <property type="match status" value="1"/>
</dbReference>
<dbReference type="Proteomes" id="UP000054558">
    <property type="component" value="Unassembled WGS sequence"/>
</dbReference>
<gene>
    <name evidence="3" type="ORF">KFL_003420050</name>
</gene>
<feature type="chain" id="PRO_5012914565" evidence="2">
    <location>
        <begin position="47"/>
        <end position="334"/>
    </location>
</feature>
<dbReference type="OrthoDB" id="5135119at2759"/>
<dbReference type="Gene3D" id="3.40.720.10">
    <property type="entry name" value="Alkaline Phosphatase, subunit A"/>
    <property type="match status" value="1"/>
</dbReference>
<dbReference type="InterPro" id="IPR017850">
    <property type="entry name" value="Alkaline_phosphatase_core_sf"/>
</dbReference>
<dbReference type="GO" id="GO:0009395">
    <property type="term" value="P:phospholipid catabolic process"/>
    <property type="evidence" value="ECO:0000318"/>
    <property type="project" value="GO_Central"/>
</dbReference>
<keyword evidence="1" id="KW-0378">Hydrolase</keyword>
<accession>A0A1Y1IEU0</accession>
<organism evidence="3 4">
    <name type="scientific">Klebsormidium nitens</name>
    <name type="common">Green alga</name>
    <name type="synonym">Ulothrix nitens</name>
    <dbReference type="NCBI Taxonomy" id="105231"/>
    <lineage>
        <taxon>Eukaryota</taxon>
        <taxon>Viridiplantae</taxon>
        <taxon>Streptophyta</taxon>
        <taxon>Klebsormidiophyceae</taxon>
        <taxon>Klebsormidiales</taxon>
        <taxon>Klebsormidiaceae</taxon>
        <taxon>Klebsormidium</taxon>
    </lineage>
</organism>
<keyword evidence="4" id="KW-1185">Reference proteome</keyword>
<reference evidence="3 4" key="1">
    <citation type="journal article" date="2014" name="Nat. Commun.">
        <title>Klebsormidium flaccidum genome reveals primary factors for plant terrestrial adaptation.</title>
        <authorList>
            <person name="Hori K."/>
            <person name="Maruyama F."/>
            <person name="Fujisawa T."/>
            <person name="Togashi T."/>
            <person name="Yamamoto N."/>
            <person name="Seo M."/>
            <person name="Sato S."/>
            <person name="Yamada T."/>
            <person name="Mori H."/>
            <person name="Tajima N."/>
            <person name="Moriyama T."/>
            <person name="Ikeuchi M."/>
            <person name="Watanabe M."/>
            <person name="Wada H."/>
            <person name="Kobayashi K."/>
            <person name="Saito M."/>
            <person name="Masuda T."/>
            <person name="Sasaki-Sekimoto Y."/>
            <person name="Mashiguchi K."/>
            <person name="Awai K."/>
            <person name="Shimojima M."/>
            <person name="Masuda S."/>
            <person name="Iwai M."/>
            <person name="Nobusawa T."/>
            <person name="Narise T."/>
            <person name="Kondo S."/>
            <person name="Saito H."/>
            <person name="Sato R."/>
            <person name="Murakawa M."/>
            <person name="Ihara Y."/>
            <person name="Oshima-Yamada Y."/>
            <person name="Ohtaka K."/>
            <person name="Satoh M."/>
            <person name="Sonobe K."/>
            <person name="Ishii M."/>
            <person name="Ohtani R."/>
            <person name="Kanamori-Sato M."/>
            <person name="Honoki R."/>
            <person name="Miyazaki D."/>
            <person name="Mochizuki H."/>
            <person name="Umetsu J."/>
            <person name="Higashi K."/>
            <person name="Shibata D."/>
            <person name="Kamiya Y."/>
            <person name="Sato N."/>
            <person name="Nakamura Y."/>
            <person name="Tabata S."/>
            <person name="Ida S."/>
            <person name="Kurokawa K."/>
            <person name="Ohta H."/>
        </authorList>
    </citation>
    <scope>NUCLEOTIDE SEQUENCE [LARGE SCALE GENOMIC DNA]</scope>
    <source>
        <strain evidence="3 4">NIES-2285</strain>
    </source>
</reference>
<dbReference type="InterPro" id="IPR007312">
    <property type="entry name" value="Phosphoesterase"/>
</dbReference>
<dbReference type="EMBL" id="DF237291">
    <property type="protein sequence ID" value="GAQ87266.1"/>
    <property type="molecule type" value="Genomic_DNA"/>
</dbReference>
<proteinExistence type="predicted"/>
<dbReference type="AlphaFoldDB" id="A0A1Y1IEU0"/>
<name>A0A1Y1IEU0_KLENI</name>
<evidence type="ECO:0000313" key="3">
    <source>
        <dbReference type="EMBL" id="GAQ87266.1"/>
    </source>
</evidence>
<dbReference type="Pfam" id="PF04185">
    <property type="entry name" value="Phosphoesterase"/>
    <property type="match status" value="1"/>
</dbReference>
<feature type="signal peptide" evidence="2">
    <location>
        <begin position="1"/>
        <end position="46"/>
    </location>
</feature>
<keyword evidence="2" id="KW-0732">Signal</keyword>
<dbReference type="GO" id="GO:0016788">
    <property type="term" value="F:hydrolase activity, acting on ester bonds"/>
    <property type="evidence" value="ECO:0007669"/>
    <property type="project" value="InterPro"/>
</dbReference>
<evidence type="ECO:0000256" key="2">
    <source>
        <dbReference type="SAM" id="SignalP"/>
    </source>
</evidence>